<dbReference type="InterPro" id="IPR007498">
    <property type="entry name" value="PqiA-like"/>
</dbReference>
<sequence length="216" mass="23499">MLTGASSGIIGCDTCGLAQREAPEGSHMECARCGADMHIRKPDSITRTWALVIAAYVLIIPANLMPVMATGSLFGTEKDTIFGGVVYLWTSDSQVLAIILFCASIIIPFAKLFSLTFLLISVQLRSTWKPRMRAKLYRMVEAIGRWSMIDVYVATMLTALVQFGNLMSIRAGGGAIAFATVVVLTIFAAKSFDPRIIWDSAGLSNNNEMIAEELHV</sequence>
<name>A0AAC9IVW6_9BURK</name>
<keyword evidence="6 7" id="KW-0472">Membrane</keyword>
<feature type="transmembrane region" description="Helical" evidence="7">
    <location>
        <begin position="95"/>
        <end position="122"/>
    </location>
</feature>
<accession>A0AAC9IVW6</accession>
<dbReference type="AlphaFoldDB" id="A0AAC9IVW6"/>
<dbReference type="RefSeq" id="WP_071539620.1">
    <property type="nucleotide sequence ID" value="NZ_CP015016.1"/>
</dbReference>
<evidence type="ECO:0000256" key="3">
    <source>
        <dbReference type="ARBA" id="ARBA00022519"/>
    </source>
</evidence>
<dbReference type="PANTHER" id="PTHR30462">
    <property type="entry name" value="INTERMEMBRANE TRANSPORT PROTEIN PQIB-RELATED"/>
    <property type="match status" value="1"/>
</dbReference>
<evidence type="ECO:0000256" key="5">
    <source>
        <dbReference type="ARBA" id="ARBA00022989"/>
    </source>
</evidence>
<feature type="transmembrane region" description="Helical" evidence="7">
    <location>
        <begin position="169"/>
        <end position="189"/>
    </location>
</feature>
<evidence type="ECO:0000256" key="2">
    <source>
        <dbReference type="ARBA" id="ARBA00022475"/>
    </source>
</evidence>
<keyword evidence="3" id="KW-0997">Cell inner membrane</keyword>
<feature type="transmembrane region" description="Helical" evidence="7">
    <location>
        <begin position="143"/>
        <end position="163"/>
    </location>
</feature>
<dbReference type="Pfam" id="PF04403">
    <property type="entry name" value="PqiA"/>
    <property type="match status" value="1"/>
</dbReference>
<dbReference type="PANTHER" id="PTHR30462:SF3">
    <property type="entry name" value="INTERMEMBRANE TRANSPORT PROTEIN PQIA"/>
    <property type="match status" value="1"/>
</dbReference>
<gene>
    <name evidence="8" type="ORF">AOC25_09075</name>
</gene>
<evidence type="ECO:0000256" key="7">
    <source>
        <dbReference type="SAM" id="Phobius"/>
    </source>
</evidence>
<dbReference type="EMBL" id="CP015017">
    <property type="protein sequence ID" value="APC01758.1"/>
    <property type="molecule type" value="Genomic_DNA"/>
</dbReference>
<keyword evidence="5 7" id="KW-1133">Transmembrane helix</keyword>
<dbReference type="InterPro" id="IPR051800">
    <property type="entry name" value="PqiA-PqiB_transport"/>
</dbReference>
<comment type="subcellular location">
    <subcellularLocation>
        <location evidence="1">Cell inner membrane</location>
    </subcellularLocation>
</comment>
<reference evidence="8" key="1">
    <citation type="journal article" date="2017" name="Appl. Environ. Microbiol.">
        <title>Microdiversification of a pelagic Polynucleobacter species is mainly driven by acquisition of genomic islands from a partially interspecific gene pool.</title>
        <authorList>
            <person name="Hoetzinger M."/>
            <person name="Hahn M.W."/>
            <person name="Jezberova J."/>
            <person name="Schmidt J."/>
            <person name="Koll U."/>
        </authorList>
    </citation>
    <scope>NUCLEOTIDE SEQUENCE</scope>
    <source>
        <strain evidence="8">MWH-RechtKol4</strain>
    </source>
</reference>
<evidence type="ECO:0000256" key="4">
    <source>
        <dbReference type="ARBA" id="ARBA00022692"/>
    </source>
</evidence>
<dbReference type="Proteomes" id="UP000182060">
    <property type="component" value="Chromosome"/>
</dbReference>
<organism evidence="8 9">
    <name type="scientific">Polynucleobacter asymbioticus</name>
    <dbReference type="NCBI Taxonomy" id="576611"/>
    <lineage>
        <taxon>Bacteria</taxon>
        <taxon>Pseudomonadati</taxon>
        <taxon>Pseudomonadota</taxon>
        <taxon>Betaproteobacteria</taxon>
        <taxon>Burkholderiales</taxon>
        <taxon>Burkholderiaceae</taxon>
        <taxon>Polynucleobacter</taxon>
    </lineage>
</organism>
<dbReference type="GO" id="GO:0005886">
    <property type="term" value="C:plasma membrane"/>
    <property type="evidence" value="ECO:0007669"/>
    <property type="project" value="UniProtKB-SubCell"/>
</dbReference>
<protein>
    <submittedName>
        <fullName evidence="8">Paraquat-inducible protein A</fullName>
    </submittedName>
</protein>
<evidence type="ECO:0000313" key="8">
    <source>
        <dbReference type="EMBL" id="APC01758.1"/>
    </source>
</evidence>
<evidence type="ECO:0000256" key="6">
    <source>
        <dbReference type="ARBA" id="ARBA00023136"/>
    </source>
</evidence>
<evidence type="ECO:0000256" key="1">
    <source>
        <dbReference type="ARBA" id="ARBA00004533"/>
    </source>
</evidence>
<keyword evidence="2" id="KW-1003">Cell membrane</keyword>
<evidence type="ECO:0000313" key="9">
    <source>
        <dbReference type="Proteomes" id="UP000182060"/>
    </source>
</evidence>
<keyword evidence="4 7" id="KW-0812">Transmembrane</keyword>
<proteinExistence type="predicted"/>
<feature type="transmembrane region" description="Helical" evidence="7">
    <location>
        <begin position="49"/>
        <end position="75"/>
    </location>
</feature>